<keyword evidence="1" id="KW-0472">Membrane</keyword>
<dbReference type="RefSeq" id="WP_207338265.1">
    <property type="nucleotide sequence ID" value="NZ_JAFMYU010000029.1"/>
</dbReference>
<keyword evidence="4" id="KW-1185">Reference proteome</keyword>
<accession>A0A939GBQ9</accession>
<keyword evidence="1" id="KW-1133">Transmembrane helix</keyword>
<dbReference type="SUPFAM" id="SSF56219">
    <property type="entry name" value="DNase I-like"/>
    <property type="match status" value="1"/>
</dbReference>
<evidence type="ECO:0000256" key="1">
    <source>
        <dbReference type="SAM" id="Phobius"/>
    </source>
</evidence>
<protein>
    <submittedName>
        <fullName evidence="3">Endonuclease/exonuclease/phosphatase family protein</fullName>
    </submittedName>
</protein>
<dbReference type="GO" id="GO:0004519">
    <property type="term" value="F:endonuclease activity"/>
    <property type="evidence" value="ECO:0007669"/>
    <property type="project" value="UniProtKB-KW"/>
</dbReference>
<dbReference type="Proteomes" id="UP000664795">
    <property type="component" value="Unassembled WGS sequence"/>
</dbReference>
<dbReference type="AlphaFoldDB" id="A0A939GBQ9"/>
<reference evidence="3 4" key="1">
    <citation type="submission" date="2021-03" db="EMBL/GenBank/DDBJ databases">
        <title>Fibrella sp. HMF5036 genome sequencing and assembly.</title>
        <authorList>
            <person name="Kang H."/>
            <person name="Kim H."/>
            <person name="Bae S."/>
            <person name="Joh K."/>
        </authorList>
    </citation>
    <scope>NUCLEOTIDE SEQUENCE [LARGE SCALE GENOMIC DNA]</scope>
    <source>
        <strain evidence="3 4">HMF5036</strain>
    </source>
</reference>
<keyword evidence="3" id="KW-0378">Hydrolase</keyword>
<evidence type="ECO:0000313" key="3">
    <source>
        <dbReference type="EMBL" id="MBO0934304.1"/>
    </source>
</evidence>
<dbReference type="Pfam" id="PF03372">
    <property type="entry name" value="Exo_endo_phos"/>
    <property type="match status" value="1"/>
</dbReference>
<gene>
    <name evidence="3" type="ORF">J2I48_25070</name>
</gene>
<keyword evidence="3" id="KW-0255">Endonuclease</keyword>
<dbReference type="Gene3D" id="3.60.10.10">
    <property type="entry name" value="Endonuclease/exonuclease/phosphatase"/>
    <property type="match status" value="1"/>
</dbReference>
<feature type="domain" description="Endonuclease/exonuclease/phosphatase" evidence="2">
    <location>
        <begin position="101"/>
        <end position="301"/>
    </location>
</feature>
<comment type="caution">
    <text evidence="3">The sequence shown here is derived from an EMBL/GenBank/DDBJ whole genome shotgun (WGS) entry which is preliminary data.</text>
</comment>
<organism evidence="3 4">
    <name type="scientific">Fibrella aquatilis</name>
    <dbReference type="NCBI Taxonomy" id="2817059"/>
    <lineage>
        <taxon>Bacteria</taxon>
        <taxon>Pseudomonadati</taxon>
        <taxon>Bacteroidota</taxon>
        <taxon>Cytophagia</taxon>
        <taxon>Cytophagales</taxon>
        <taxon>Spirosomataceae</taxon>
        <taxon>Fibrella</taxon>
    </lineage>
</organism>
<dbReference type="InterPro" id="IPR005135">
    <property type="entry name" value="Endo/exonuclease/phosphatase"/>
</dbReference>
<proteinExistence type="predicted"/>
<feature type="transmembrane region" description="Helical" evidence="1">
    <location>
        <begin position="63"/>
        <end position="84"/>
    </location>
</feature>
<evidence type="ECO:0000259" key="2">
    <source>
        <dbReference type="Pfam" id="PF03372"/>
    </source>
</evidence>
<keyword evidence="1" id="KW-0812">Transmembrane</keyword>
<dbReference type="EMBL" id="JAFMYU010000029">
    <property type="protein sequence ID" value="MBO0934304.1"/>
    <property type="molecule type" value="Genomic_DNA"/>
</dbReference>
<keyword evidence="3" id="KW-0540">Nuclease</keyword>
<dbReference type="InterPro" id="IPR036691">
    <property type="entry name" value="Endo/exonu/phosph_ase_sf"/>
</dbReference>
<feature type="transmembrane region" description="Helical" evidence="1">
    <location>
        <begin position="40"/>
        <end position="57"/>
    </location>
</feature>
<name>A0A939GBQ9_9BACT</name>
<feature type="transmembrane region" description="Helical" evidence="1">
    <location>
        <begin position="12"/>
        <end position="33"/>
    </location>
</feature>
<evidence type="ECO:0000313" key="4">
    <source>
        <dbReference type="Proteomes" id="UP000664795"/>
    </source>
</evidence>
<sequence length="311" mass="35486">MPQLPLKTYLRLATVGLVLATVFGQLTGGYFFLFELLSHFSVQYAVVGLALAGWLGWHKQWLWTALSLACVGWHMALIMPWLLAEKPISSGQQSQLRILHANVLFTRRDLSETIRFVQEQQADVLVLQEVTVGHMPQVWAALRGEYPYRDTIRSKGPCHIMVLSRTPFVADSAARALKVIHLTTTVRGHTFELFTVHPRTPIWYPWFRERNRQLAFVADQLTRAKHPALLTGDFNISVFSPVYRTLFNRKAAITACRRGFGLQPTWPRFLPPAYLPIDHTFVNNGFMTAQFTALPQPGSDHKAIRVDLHFR</sequence>